<dbReference type="PROSITE" id="PS50181">
    <property type="entry name" value="FBOX"/>
    <property type="match status" value="1"/>
</dbReference>
<gene>
    <name evidence="3" type="ORF">NYM_LOCUS13856</name>
</gene>
<organism evidence="3">
    <name type="scientific">Nymphaea colorata</name>
    <name type="common">pocket water lily</name>
    <dbReference type="NCBI Taxonomy" id="210225"/>
    <lineage>
        <taxon>Eukaryota</taxon>
        <taxon>Viridiplantae</taxon>
        <taxon>Streptophyta</taxon>
        <taxon>Embryophyta</taxon>
        <taxon>Tracheophyta</taxon>
        <taxon>Spermatophyta</taxon>
        <taxon>Magnoliopsida</taxon>
        <taxon>Nymphaeales</taxon>
        <taxon>Nymphaeaceae</taxon>
        <taxon>Nymphaea</taxon>
    </lineage>
</organism>
<dbReference type="PANTHER" id="PTHR47712">
    <property type="entry name" value="OS09G0555300 PROTEIN"/>
    <property type="match status" value="1"/>
</dbReference>
<evidence type="ECO:0000259" key="2">
    <source>
        <dbReference type="PROSITE" id="PS50181"/>
    </source>
</evidence>
<protein>
    <recommendedName>
        <fullName evidence="2">F-box domain-containing protein</fullName>
    </recommendedName>
</protein>
<dbReference type="OrthoDB" id="1913441at2759"/>
<proteinExistence type="predicted"/>
<dbReference type="InterPro" id="IPR006652">
    <property type="entry name" value="Kelch_1"/>
</dbReference>
<dbReference type="SMART" id="SM00256">
    <property type="entry name" value="FBOX"/>
    <property type="match status" value="1"/>
</dbReference>
<dbReference type="InterPro" id="IPR011043">
    <property type="entry name" value="Gal_Oxase/kelch_b-propeller"/>
</dbReference>
<dbReference type="InterPro" id="IPR036047">
    <property type="entry name" value="F-box-like_dom_sf"/>
</dbReference>
<dbReference type="CDD" id="cd22152">
    <property type="entry name" value="F-box_AtAFR-like"/>
    <property type="match status" value="1"/>
</dbReference>
<dbReference type="PANTHER" id="PTHR47712:SF1">
    <property type="entry name" value="OS09G0555300 PROTEIN"/>
    <property type="match status" value="1"/>
</dbReference>
<dbReference type="GO" id="GO:0019005">
    <property type="term" value="C:SCF ubiquitin ligase complex"/>
    <property type="evidence" value="ECO:0007669"/>
    <property type="project" value="TreeGrafter"/>
</dbReference>
<dbReference type="Pfam" id="PF01344">
    <property type="entry name" value="Kelch_1"/>
    <property type="match status" value="2"/>
</dbReference>
<dbReference type="Gramene" id="NC2G0285340.1">
    <property type="protein sequence ID" value="NC2G0285340.1:cds"/>
    <property type="gene ID" value="NC2G0285340"/>
</dbReference>
<feature type="region of interest" description="Disordered" evidence="1">
    <location>
        <begin position="22"/>
        <end position="42"/>
    </location>
</feature>
<accession>A0A5K1AGL6</accession>
<dbReference type="AlphaFoldDB" id="A0A5K1AGL6"/>
<dbReference type="SMART" id="SM00612">
    <property type="entry name" value="Kelch"/>
    <property type="match status" value="2"/>
</dbReference>
<dbReference type="Gene3D" id="2.120.10.80">
    <property type="entry name" value="Kelch-type beta propeller"/>
    <property type="match status" value="2"/>
</dbReference>
<dbReference type="InterPro" id="IPR015915">
    <property type="entry name" value="Kelch-typ_b-propeller"/>
</dbReference>
<dbReference type="Pfam" id="PF00646">
    <property type="entry name" value="F-box"/>
    <property type="match status" value="1"/>
</dbReference>
<sequence>MVILGGLDGPTDKKKFFWQEAGEASPSGVPQAETPRAQQAGSPRAALFRWALRKMQPELGAAGVPSRLMRGVSRRMRKIGQGGEGDEEGKDEGLSLGCLGFHVKTGGCRVGADMIDECQLGRRDGLADGSIRRISNGGDETTFASPGCASAQTGNGSPERERISIDCFASGMAEMFRKRTSRKEMDACRLSDYKEKKDLPSSNTVELSLPDDILEMCLARVPFATVMNARMVCKRWRLLTSTPHFMQMRCDYSYQSPWLFLFGGMKDGYCAGEIQALDVSLGSWHKIDARILRGRFLFSVASVGTSIYVIGGCSGLNMSGKVEKTTFKTHKGVLVFNPFTGLWRKAAPMNTARSAPVVGVLEVASGCSVLHGSLFSDGLQVEQQREGNNRLTKVRGIATVSRMRRAKSHLGAVSDVYGDPHRFSQRRQLRHLFSEIETLPEDIKACGSSCAECSTSESVEEQNNYSGTKDRRFLLIVVGGQGSWDQPLNSAEVYDPASNKWADIKSLPADFGAVRSGAVCNGKFYVYSESDKLASYDIEMRVWFIIQTPNFPPRLLEYFPKLVSCDGRLFILCVSWSERDGRFGRQDRAVRKLWELDLTLHVWTEISRHPDAPMDWNAAFVAHGDKIYGIEMFKVFGQVLNFLTVCCTSDSVVKWSHISRKHVKIDLDASSCLTKSMVMLNL</sequence>
<dbReference type="SUPFAM" id="SSF50965">
    <property type="entry name" value="Galactose oxidase, central domain"/>
    <property type="match status" value="1"/>
</dbReference>
<dbReference type="InterPro" id="IPR001810">
    <property type="entry name" value="F-box_dom"/>
</dbReference>
<dbReference type="EMBL" id="LR721780">
    <property type="protein sequence ID" value="VVW01125.1"/>
    <property type="molecule type" value="Genomic_DNA"/>
</dbReference>
<evidence type="ECO:0000313" key="3">
    <source>
        <dbReference type="EMBL" id="VVW01125.1"/>
    </source>
</evidence>
<evidence type="ECO:0000256" key="1">
    <source>
        <dbReference type="SAM" id="MobiDB-lite"/>
    </source>
</evidence>
<name>A0A5K1AGL6_9MAGN</name>
<feature type="domain" description="F-box" evidence="2">
    <location>
        <begin position="203"/>
        <end position="248"/>
    </location>
</feature>
<dbReference type="SUPFAM" id="SSF81383">
    <property type="entry name" value="F-box domain"/>
    <property type="match status" value="1"/>
</dbReference>
<dbReference type="OMA" id="WHTISSE"/>
<reference evidence="3" key="1">
    <citation type="submission" date="2019-09" db="EMBL/GenBank/DDBJ databases">
        <authorList>
            <person name="Zhang L."/>
        </authorList>
    </citation>
    <scope>NUCLEOTIDE SEQUENCE</scope>
</reference>